<evidence type="ECO:0000256" key="8">
    <source>
        <dbReference type="SAM" id="SignalP"/>
    </source>
</evidence>
<dbReference type="PANTHER" id="PTHR30026">
    <property type="entry name" value="OUTER MEMBRANE PROTEIN TOLC"/>
    <property type="match status" value="1"/>
</dbReference>
<evidence type="ECO:0000256" key="2">
    <source>
        <dbReference type="ARBA" id="ARBA00007613"/>
    </source>
</evidence>
<evidence type="ECO:0000256" key="6">
    <source>
        <dbReference type="ARBA" id="ARBA00023136"/>
    </source>
</evidence>
<dbReference type="AlphaFoldDB" id="A0A8D5JS79"/>
<keyword evidence="3" id="KW-0813">Transport</keyword>
<comment type="similarity">
    <text evidence="2">Belongs to the outer membrane factor (OMF) (TC 1.B.17) family.</text>
</comment>
<organism evidence="9 10">
    <name type="scientific">Methyloradius palustris</name>
    <dbReference type="NCBI Taxonomy" id="2778876"/>
    <lineage>
        <taxon>Bacteria</taxon>
        <taxon>Pseudomonadati</taxon>
        <taxon>Pseudomonadota</taxon>
        <taxon>Betaproteobacteria</taxon>
        <taxon>Nitrosomonadales</taxon>
        <taxon>Methylophilaceae</taxon>
        <taxon>Methyloradius</taxon>
    </lineage>
</organism>
<dbReference type="GO" id="GO:1990281">
    <property type="term" value="C:efflux pump complex"/>
    <property type="evidence" value="ECO:0007669"/>
    <property type="project" value="TreeGrafter"/>
</dbReference>
<keyword evidence="5" id="KW-0812">Transmembrane</keyword>
<feature type="signal peptide" evidence="8">
    <location>
        <begin position="1"/>
        <end position="22"/>
    </location>
</feature>
<dbReference type="GO" id="GO:0015562">
    <property type="term" value="F:efflux transmembrane transporter activity"/>
    <property type="evidence" value="ECO:0007669"/>
    <property type="project" value="InterPro"/>
</dbReference>
<dbReference type="PANTHER" id="PTHR30026:SF20">
    <property type="entry name" value="OUTER MEMBRANE PROTEIN TOLC"/>
    <property type="match status" value="1"/>
</dbReference>
<keyword evidence="7" id="KW-0998">Cell outer membrane</keyword>
<keyword evidence="10" id="KW-1185">Reference proteome</keyword>
<dbReference type="EMBL" id="AP024110">
    <property type="protein sequence ID" value="BCM26171.1"/>
    <property type="molecule type" value="Genomic_DNA"/>
</dbReference>
<feature type="chain" id="PRO_5034375536" evidence="8">
    <location>
        <begin position="23"/>
        <end position="453"/>
    </location>
</feature>
<evidence type="ECO:0000256" key="4">
    <source>
        <dbReference type="ARBA" id="ARBA00022452"/>
    </source>
</evidence>
<evidence type="ECO:0000256" key="5">
    <source>
        <dbReference type="ARBA" id="ARBA00022692"/>
    </source>
</evidence>
<dbReference type="SUPFAM" id="SSF56954">
    <property type="entry name" value="Outer membrane efflux proteins (OEP)"/>
    <property type="match status" value="1"/>
</dbReference>
<dbReference type="GO" id="GO:0009279">
    <property type="term" value="C:cell outer membrane"/>
    <property type="evidence" value="ECO:0007669"/>
    <property type="project" value="UniProtKB-SubCell"/>
</dbReference>
<dbReference type="Proteomes" id="UP000826722">
    <property type="component" value="Chromosome"/>
</dbReference>
<gene>
    <name evidence="9" type="ORF">ZMTM_24300</name>
</gene>
<keyword evidence="4" id="KW-1134">Transmembrane beta strand</keyword>
<reference evidence="9" key="1">
    <citation type="journal article" date="2021" name="Arch. Microbiol.">
        <title>Methyloradius palustris gen. nov., sp. nov., a methanol-oxidizing bacterium isolated from snow.</title>
        <authorList>
            <person name="Miyadera T."/>
            <person name="Kojima H."/>
            <person name="Fukui M."/>
        </authorList>
    </citation>
    <scope>NUCLEOTIDE SEQUENCE</scope>
    <source>
        <strain evidence="9">Zm11</strain>
    </source>
</reference>
<evidence type="ECO:0000313" key="10">
    <source>
        <dbReference type="Proteomes" id="UP000826722"/>
    </source>
</evidence>
<dbReference type="InterPro" id="IPR010130">
    <property type="entry name" value="T1SS_OMP_TolC"/>
</dbReference>
<comment type="subcellular location">
    <subcellularLocation>
        <location evidence="1">Cell outer membrane</location>
    </subcellularLocation>
</comment>
<evidence type="ECO:0000256" key="1">
    <source>
        <dbReference type="ARBA" id="ARBA00004442"/>
    </source>
</evidence>
<keyword evidence="8" id="KW-0732">Signal</keyword>
<evidence type="ECO:0000313" key="9">
    <source>
        <dbReference type="EMBL" id="BCM26171.1"/>
    </source>
</evidence>
<dbReference type="InterPro" id="IPR003423">
    <property type="entry name" value="OMP_efflux"/>
</dbReference>
<dbReference type="KEGG" id="mpau:ZMTM_24300"/>
<dbReference type="Pfam" id="PF02321">
    <property type="entry name" value="OEP"/>
    <property type="match status" value="2"/>
</dbReference>
<dbReference type="InterPro" id="IPR051906">
    <property type="entry name" value="TolC-like"/>
</dbReference>
<dbReference type="NCBIfam" id="TIGR01844">
    <property type="entry name" value="type_I_sec_TolC"/>
    <property type="match status" value="1"/>
</dbReference>
<dbReference type="RefSeq" id="WP_221764187.1">
    <property type="nucleotide sequence ID" value="NZ_AP024110.1"/>
</dbReference>
<protein>
    <submittedName>
        <fullName evidence="9">Outer membrane protein</fullName>
    </submittedName>
</protein>
<dbReference type="Gene3D" id="1.20.1600.10">
    <property type="entry name" value="Outer membrane efflux proteins (OEP)"/>
    <property type="match status" value="1"/>
</dbReference>
<proteinExistence type="inferred from homology"/>
<accession>A0A8D5JS79</accession>
<sequence length="453" mass="49185">MRKSIISGLLMASTFSTSSAFAAQNLLDIYQLALRNDPTLASARSGNVAAQEKTEQGKALYRPNVSFNSNASHTEGNVKFIGAPPIFGTGGNLSYETYGYGLNVSQPIFRKQNIVQYQQSKIQVSQADKQLILAQQDLILRSAQAYFDVLQAQDKIDLINAQKSAIARQLEQAKANFDAGNATVTDTNEAQARFDLTTAQEIAANNELAVKNRALQSVIGQQPQVLASVHTTIKTEVPVLPSGEPADLDKWVEIAEQNNISLSIQHETLELANSEVDLQNAGHLPTLDAVGNFNNTRAGGSVNGFGSDAQTTTIGLQLQIPIYQGGAVSSKVREAVANKQKAQDDLEVARRKTDLDTQQAYLNLASNIAQVKAYEQALTSSQSQLDSTNLGYQVGIRTSVDVLNAQQQFYSAQRDLLQSRYSYLLSVLKLKSVSGLLNETDLEATNQQLVSKE</sequence>
<evidence type="ECO:0000256" key="3">
    <source>
        <dbReference type="ARBA" id="ARBA00022448"/>
    </source>
</evidence>
<dbReference type="GO" id="GO:0015288">
    <property type="term" value="F:porin activity"/>
    <property type="evidence" value="ECO:0007669"/>
    <property type="project" value="TreeGrafter"/>
</dbReference>
<evidence type="ECO:0000256" key="7">
    <source>
        <dbReference type="ARBA" id="ARBA00023237"/>
    </source>
</evidence>
<keyword evidence="6" id="KW-0472">Membrane</keyword>
<name>A0A8D5JS79_9PROT</name>